<gene>
    <name evidence="3" type="ORF">B0H65DRAFT_571121</name>
</gene>
<dbReference type="EMBL" id="JAUEPP010000003">
    <property type="protein sequence ID" value="KAK3347841.1"/>
    <property type="molecule type" value="Genomic_DNA"/>
</dbReference>
<dbReference type="RefSeq" id="XP_062682923.1">
    <property type="nucleotide sequence ID" value="XM_062830471.1"/>
</dbReference>
<evidence type="ECO:0000313" key="3">
    <source>
        <dbReference type="EMBL" id="KAK3347841.1"/>
    </source>
</evidence>
<comment type="caution">
    <text evidence="3">The sequence shown here is derived from an EMBL/GenBank/DDBJ whole genome shotgun (WGS) entry which is preliminary data.</text>
</comment>
<protein>
    <submittedName>
        <fullName evidence="3">Uncharacterized protein</fullName>
    </submittedName>
</protein>
<feature type="region of interest" description="Disordered" evidence="2">
    <location>
        <begin position="1"/>
        <end position="54"/>
    </location>
</feature>
<dbReference type="AlphaFoldDB" id="A0AAE0MSN4"/>
<evidence type="ECO:0000313" key="4">
    <source>
        <dbReference type="Proteomes" id="UP001278500"/>
    </source>
</evidence>
<proteinExistence type="predicted"/>
<reference evidence="3" key="1">
    <citation type="journal article" date="2023" name="Mol. Phylogenet. Evol.">
        <title>Genome-scale phylogeny and comparative genomics of the fungal order Sordariales.</title>
        <authorList>
            <person name="Hensen N."/>
            <person name="Bonometti L."/>
            <person name="Westerberg I."/>
            <person name="Brannstrom I.O."/>
            <person name="Guillou S."/>
            <person name="Cros-Aarteil S."/>
            <person name="Calhoun S."/>
            <person name="Haridas S."/>
            <person name="Kuo A."/>
            <person name="Mondo S."/>
            <person name="Pangilinan J."/>
            <person name="Riley R."/>
            <person name="LaButti K."/>
            <person name="Andreopoulos B."/>
            <person name="Lipzen A."/>
            <person name="Chen C."/>
            <person name="Yan M."/>
            <person name="Daum C."/>
            <person name="Ng V."/>
            <person name="Clum A."/>
            <person name="Steindorff A."/>
            <person name="Ohm R.A."/>
            <person name="Martin F."/>
            <person name="Silar P."/>
            <person name="Natvig D.O."/>
            <person name="Lalanne C."/>
            <person name="Gautier V."/>
            <person name="Ament-Velasquez S.L."/>
            <person name="Kruys A."/>
            <person name="Hutchinson M.I."/>
            <person name="Powell A.J."/>
            <person name="Barry K."/>
            <person name="Miller A.N."/>
            <person name="Grigoriev I.V."/>
            <person name="Debuchy R."/>
            <person name="Gladieux P."/>
            <person name="Hiltunen Thoren M."/>
            <person name="Johannesson H."/>
        </authorList>
    </citation>
    <scope>NUCLEOTIDE SEQUENCE</scope>
    <source>
        <strain evidence="3">CBS 560.94</strain>
    </source>
</reference>
<keyword evidence="4" id="KW-1185">Reference proteome</keyword>
<feature type="coiled-coil region" evidence="1">
    <location>
        <begin position="164"/>
        <end position="233"/>
    </location>
</feature>
<accession>A0AAE0MSN4</accession>
<organism evidence="3 4">
    <name type="scientific">Neurospora tetraspora</name>
    <dbReference type="NCBI Taxonomy" id="94610"/>
    <lineage>
        <taxon>Eukaryota</taxon>
        <taxon>Fungi</taxon>
        <taxon>Dikarya</taxon>
        <taxon>Ascomycota</taxon>
        <taxon>Pezizomycotina</taxon>
        <taxon>Sordariomycetes</taxon>
        <taxon>Sordariomycetidae</taxon>
        <taxon>Sordariales</taxon>
        <taxon>Sordariaceae</taxon>
        <taxon>Neurospora</taxon>
    </lineage>
</organism>
<dbReference type="Proteomes" id="UP001278500">
    <property type="component" value="Unassembled WGS sequence"/>
</dbReference>
<reference evidence="3" key="2">
    <citation type="submission" date="2023-06" db="EMBL/GenBank/DDBJ databases">
        <authorList>
            <consortium name="Lawrence Berkeley National Laboratory"/>
            <person name="Haridas S."/>
            <person name="Hensen N."/>
            <person name="Bonometti L."/>
            <person name="Westerberg I."/>
            <person name="Brannstrom I.O."/>
            <person name="Guillou S."/>
            <person name="Cros-Aarteil S."/>
            <person name="Calhoun S."/>
            <person name="Kuo A."/>
            <person name="Mondo S."/>
            <person name="Pangilinan J."/>
            <person name="Riley R."/>
            <person name="Labutti K."/>
            <person name="Andreopoulos B."/>
            <person name="Lipzen A."/>
            <person name="Chen C."/>
            <person name="Yanf M."/>
            <person name="Daum C."/>
            <person name="Ng V."/>
            <person name="Clum A."/>
            <person name="Steindorff A."/>
            <person name="Ohm R."/>
            <person name="Martin F."/>
            <person name="Silar P."/>
            <person name="Natvig D."/>
            <person name="Lalanne C."/>
            <person name="Gautier V."/>
            <person name="Ament-Velasquez S.L."/>
            <person name="Kruys A."/>
            <person name="Hutchinson M.I."/>
            <person name="Powell A.J."/>
            <person name="Barry K."/>
            <person name="Miller A.N."/>
            <person name="Grigoriev I.V."/>
            <person name="Debuchy R."/>
            <person name="Gladieux P."/>
            <person name="Thoren M.H."/>
            <person name="Johannesson H."/>
        </authorList>
    </citation>
    <scope>NUCLEOTIDE SEQUENCE</scope>
    <source>
        <strain evidence="3">CBS 560.94</strain>
    </source>
</reference>
<name>A0AAE0MSN4_9PEZI</name>
<evidence type="ECO:0000256" key="1">
    <source>
        <dbReference type="SAM" id="Coils"/>
    </source>
</evidence>
<evidence type="ECO:0000256" key="2">
    <source>
        <dbReference type="SAM" id="MobiDB-lite"/>
    </source>
</evidence>
<keyword evidence="1" id="KW-0175">Coiled coil</keyword>
<sequence>MQLKLPTDTNARGAGTTSEQQTDTPSSSTSAQNQQILSETGTETTPATPPSDSYWGRLFVQASAKANAHKIENNKLTEENNELKAELEGAKQELRRATIKIVMDEKAREQEAEKLQKANESLEAARNKIASVEAANTDWVLDLYTTQHELRKANAESISVQRAQAALEKVLEDTKLAHDDLEKELEDTKLAKDALEVELEDTKLAQDALEKELEDTKLAQGALEKELEVKKRELCKSESARSYQGEFHETVKQRLLAVENMLYASRRTSTTVASELYVTKQMLQDANEEISAGVSSQAALQEELEDTKRKLHEAVMGRKSSEVERTLLNSSLAIVKLHFYKVKARLSACEQEKDALKRQLSNQSATVETAVSQVVDKIAAVGHSIEGRLSAFENTVESTIGELHDGVQSNGELVSLVERPKPQLSEVKAPTGVLEATTAEQSKQCIESSPEELEDQETSMPESLKLRFQKAVEESNRLTQAGSVAEDADAAIQKGPHEVRETLRDYFTHIEEKMIKEERTVKEAINVARGKVTNHQDWLHRLRKVVAKDTSTLARLTHEGLRHECWERCKMLIEILSGAEKQDDGVRDRIDAVLRGRRNDWGYNYSGPSKLVSWDST</sequence>
<feature type="coiled-coil region" evidence="1">
    <location>
        <begin position="66"/>
        <end position="135"/>
    </location>
</feature>
<feature type="compositionally biased region" description="Polar residues" evidence="2">
    <location>
        <begin position="7"/>
        <end position="38"/>
    </location>
</feature>
<dbReference type="GeneID" id="87867625"/>